<comment type="caution">
    <text evidence="2">The sequence shown here is derived from an EMBL/GenBank/DDBJ whole genome shotgun (WGS) entry which is preliminary data.</text>
</comment>
<keyword evidence="3" id="KW-1185">Reference proteome</keyword>
<dbReference type="EMBL" id="CM026426">
    <property type="protein sequence ID" value="KAG0571357.1"/>
    <property type="molecule type" value="Genomic_DNA"/>
</dbReference>
<accession>A0A8T0HKM9</accession>
<name>A0A8T0HKM9_CERPU</name>
<protein>
    <submittedName>
        <fullName evidence="2">Uncharacterized protein</fullName>
    </submittedName>
</protein>
<evidence type="ECO:0000256" key="1">
    <source>
        <dbReference type="SAM" id="Phobius"/>
    </source>
</evidence>
<evidence type="ECO:0000313" key="3">
    <source>
        <dbReference type="Proteomes" id="UP000822688"/>
    </source>
</evidence>
<reference evidence="2" key="1">
    <citation type="submission" date="2020-06" db="EMBL/GenBank/DDBJ databases">
        <title>WGS assembly of Ceratodon purpureus strain R40.</title>
        <authorList>
            <person name="Carey S.B."/>
            <person name="Jenkins J."/>
            <person name="Shu S."/>
            <person name="Lovell J.T."/>
            <person name="Sreedasyam A."/>
            <person name="Maumus F."/>
            <person name="Tiley G.P."/>
            <person name="Fernandez-Pozo N."/>
            <person name="Barry K."/>
            <person name="Chen C."/>
            <person name="Wang M."/>
            <person name="Lipzen A."/>
            <person name="Daum C."/>
            <person name="Saski C.A."/>
            <person name="Payton A.C."/>
            <person name="Mcbreen J.C."/>
            <person name="Conrad R.E."/>
            <person name="Kollar L.M."/>
            <person name="Olsson S."/>
            <person name="Huttunen S."/>
            <person name="Landis J.B."/>
            <person name="Wickett N.J."/>
            <person name="Johnson M.G."/>
            <person name="Rensing S.A."/>
            <person name="Grimwood J."/>
            <person name="Schmutz J."/>
            <person name="Mcdaniel S.F."/>
        </authorList>
    </citation>
    <scope>NUCLEOTIDE SEQUENCE</scope>
    <source>
        <strain evidence="2">R40</strain>
    </source>
</reference>
<sequence length="169" mass="19942">MDTRSNYTILAYVTLTAIKAPPCYVLCRKDLYYYCRPMESHLSTKTSGILSFGSFGEIGSLILVVVVIIFHIFWNLFRKLEWRHLVFYGRFQQLSFRHIWYDTNIAGVGVVIIEFRLCEFFLSSPRPLQVKCRCSDELVVFEPKGVLEMIYFVIKCRRVYLQELLSHLF</sequence>
<gene>
    <name evidence="2" type="ORF">KC19_VG004900</name>
</gene>
<evidence type="ECO:0000313" key="2">
    <source>
        <dbReference type="EMBL" id="KAG0571357.1"/>
    </source>
</evidence>
<keyword evidence="1" id="KW-1133">Transmembrane helix</keyword>
<keyword evidence="1" id="KW-0472">Membrane</keyword>
<dbReference type="Proteomes" id="UP000822688">
    <property type="component" value="Chromosome V"/>
</dbReference>
<dbReference type="AlphaFoldDB" id="A0A8T0HKM9"/>
<feature type="transmembrane region" description="Helical" evidence="1">
    <location>
        <begin position="58"/>
        <end position="77"/>
    </location>
</feature>
<organism evidence="2 3">
    <name type="scientific">Ceratodon purpureus</name>
    <name type="common">Fire moss</name>
    <name type="synonym">Dicranum purpureum</name>
    <dbReference type="NCBI Taxonomy" id="3225"/>
    <lineage>
        <taxon>Eukaryota</taxon>
        <taxon>Viridiplantae</taxon>
        <taxon>Streptophyta</taxon>
        <taxon>Embryophyta</taxon>
        <taxon>Bryophyta</taxon>
        <taxon>Bryophytina</taxon>
        <taxon>Bryopsida</taxon>
        <taxon>Dicranidae</taxon>
        <taxon>Pseudoditrichales</taxon>
        <taxon>Ditrichaceae</taxon>
        <taxon>Ceratodon</taxon>
    </lineage>
</organism>
<proteinExistence type="predicted"/>
<keyword evidence="1" id="KW-0812">Transmembrane</keyword>